<evidence type="ECO:0000313" key="2">
    <source>
        <dbReference type="EMBL" id="NOH36052.1"/>
    </source>
</evidence>
<feature type="domain" description="Putative DNA-binding" evidence="1">
    <location>
        <begin position="8"/>
        <end position="99"/>
    </location>
</feature>
<name>A0A7Y4DU54_9VIBR</name>
<proteinExistence type="predicted"/>
<protein>
    <submittedName>
        <fullName evidence="2">DUF2063 domain-containing protein</fullName>
    </submittedName>
</protein>
<evidence type="ECO:0000259" key="1">
    <source>
        <dbReference type="Pfam" id="PF09836"/>
    </source>
</evidence>
<reference evidence="2 3" key="1">
    <citation type="submission" date="2019-09" db="EMBL/GenBank/DDBJ databases">
        <title>Draft genome sequencing and comparative genomics of hatchery-associated Vibrios.</title>
        <authorList>
            <person name="Kehlet-Delgado H."/>
            <person name="Mueller R.S."/>
        </authorList>
    </citation>
    <scope>NUCLEOTIDE SEQUENCE [LARGE SCALE GENOMIC DNA]</scope>
    <source>
        <strain evidence="2 3">00-90-10</strain>
    </source>
</reference>
<organism evidence="2 3">
    <name type="scientific">Vibrio chagasii</name>
    <dbReference type="NCBI Taxonomy" id="170679"/>
    <lineage>
        <taxon>Bacteria</taxon>
        <taxon>Pseudomonadati</taxon>
        <taxon>Pseudomonadota</taxon>
        <taxon>Gammaproteobacteria</taxon>
        <taxon>Vibrionales</taxon>
        <taxon>Vibrionaceae</taxon>
        <taxon>Vibrio</taxon>
    </lineage>
</organism>
<gene>
    <name evidence="2" type="ORF">F0245_22290</name>
</gene>
<evidence type="ECO:0000313" key="3">
    <source>
        <dbReference type="Proteomes" id="UP000525336"/>
    </source>
</evidence>
<comment type="caution">
    <text evidence="2">The sequence shown here is derived from an EMBL/GenBank/DDBJ whole genome shotgun (WGS) entry which is preliminary data.</text>
</comment>
<accession>A0A7Y4DU54</accession>
<dbReference type="InterPro" id="IPR018640">
    <property type="entry name" value="DUF2063"/>
</dbReference>
<dbReference type="Pfam" id="PF09836">
    <property type="entry name" value="DUF2063"/>
    <property type="match status" value="1"/>
</dbReference>
<sequence length="259" mass="28958">MSYSLADVQSEFANALRYQNDGEHCDIVSDHFSDHFSDQQRIQIYRNNFVISLSEVLAATYPLTEMLVGEECFQQMARQHVLSYPSTSGDVSGYGEHFEQTIQAFPAVMEAAPYLSEVARYEWQKDSLARHACATPPNQQPLSCLASVPQERQGALVFHLKDSVTLFDSCYAVIALEHAIYQQQLEGLDIKRAEFGIVIRAENSQLESHSLTDECHQLLIELQSGKALGEVTPSLLQHLNAVMALNVISGFSINDELET</sequence>
<dbReference type="Gene3D" id="1.10.150.690">
    <property type="entry name" value="DUF2063"/>
    <property type="match status" value="1"/>
</dbReference>
<dbReference type="Proteomes" id="UP000525336">
    <property type="component" value="Unassembled WGS sequence"/>
</dbReference>
<dbReference type="EMBL" id="VTXW01000034">
    <property type="protein sequence ID" value="NOH36052.1"/>
    <property type="molecule type" value="Genomic_DNA"/>
</dbReference>
<dbReference type="RefSeq" id="WP_171369281.1">
    <property type="nucleotide sequence ID" value="NZ_VTXW01000034.1"/>
</dbReference>
<dbReference type="AlphaFoldDB" id="A0A7Y4DU54"/>
<dbReference type="InterPro" id="IPR044922">
    <property type="entry name" value="DUF2063_N_sf"/>
</dbReference>